<dbReference type="InterPro" id="IPR001282">
    <property type="entry name" value="G6P_DH"/>
</dbReference>
<dbReference type="PANTHER" id="PTHR23429">
    <property type="entry name" value="GLUCOSE-6-PHOSPHATE 1-DEHYDROGENASE G6PD"/>
    <property type="match status" value="1"/>
</dbReference>
<dbReference type="PANTHER" id="PTHR23429:SF0">
    <property type="entry name" value="GLUCOSE-6-PHOSPHATE 1-DEHYDROGENASE"/>
    <property type="match status" value="1"/>
</dbReference>
<evidence type="ECO:0000256" key="8">
    <source>
        <dbReference type="ARBA" id="ARBA00023002"/>
    </source>
</evidence>
<protein>
    <recommendedName>
        <fullName evidence="5">Glucose-6-phosphate 1-dehydrogenase</fullName>
        <ecNumber evidence="4">1.1.1.49</ecNumber>
    </recommendedName>
</protein>
<evidence type="ECO:0000313" key="12">
    <source>
        <dbReference type="Proteomes" id="UP000694867"/>
    </source>
</evidence>
<evidence type="ECO:0000256" key="9">
    <source>
        <dbReference type="ARBA" id="ARBA00023277"/>
    </source>
</evidence>
<dbReference type="GO" id="GO:0006006">
    <property type="term" value="P:glucose metabolic process"/>
    <property type="evidence" value="ECO:0007669"/>
    <property type="project" value="UniProtKB-KW"/>
</dbReference>
<accession>A0AAJ7SDT5</accession>
<evidence type="ECO:0000256" key="1">
    <source>
        <dbReference type="ARBA" id="ARBA00002914"/>
    </source>
</evidence>
<evidence type="ECO:0000256" key="4">
    <source>
        <dbReference type="ARBA" id="ARBA00013019"/>
    </source>
</evidence>
<dbReference type="InterPro" id="IPR019796">
    <property type="entry name" value="G6P_DH_AS"/>
</dbReference>
<dbReference type="GO" id="GO:0004345">
    <property type="term" value="F:glucose-6-phosphate dehydrogenase activity"/>
    <property type="evidence" value="ECO:0007669"/>
    <property type="project" value="UniProtKB-EC"/>
</dbReference>
<dbReference type="KEGG" id="goe:100901896"/>
<gene>
    <name evidence="13" type="primary">LOC100901896</name>
</gene>
<evidence type="ECO:0000256" key="7">
    <source>
        <dbReference type="ARBA" id="ARBA00022857"/>
    </source>
</evidence>
<reference evidence="13" key="1">
    <citation type="submission" date="2025-08" db="UniProtKB">
        <authorList>
            <consortium name="RefSeq"/>
        </authorList>
    </citation>
    <scope>IDENTIFICATION</scope>
</reference>
<organism evidence="12 13">
    <name type="scientific">Galendromus occidentalis</name>
    <name type="common">western predatory mite</name>
    <dbReference type="NCBI Taxonomy" id="34638"/>
    <lineage>
        <taxon>Eukaryota</taxon>
        <taxon>Metazoa</taxon>
        <taxon>Ecdysozoa</taxon>
        <taxon>Arthropoda</taxon>
        <taxon>Chelicerata</taxon>
        <taxon>Arachnida</taxon>
        <taxon>Acari</taxon>
        <taxon>Parasitiformes</taxon>
        <taxon>Mesostigmata</taxon>
        <taxon>Gamasina</taxon>
        <taxon>Phytoseioidea</taxon>
        <taxon>Phytoseiidae</taxon>
        <taxon>Typhlodrominae</taxon>
        <taxon>Galendromus</taxon>
    </lineage>
</organism>
<dbReference type="InterPro" id="IPR036291">
    <property type="entry name" value="NAD(P)-bd_dom_sf"/>
</dbReference>
<dbReference type="RefSeq" id="XP_028966784.1">
    <property type="nucleotide sequence ID" value="XM_029110951.1"/>
</dbReference>
<evidence type="ECO:0000313" key="13">
    <source>
        <dbReference type="RefSeq" id="XP_028966784.1"/>
    </source>
</evidence>
<dbReference type="Pfam" id="PF00479">
    <property type="entry name" value="G6PD_N"/>
    <property type="match status" value="1"/>
</dbReference>
<dbReference type="Proteomes" id="UP000694867">
    <property type="component" value="Unplaced"/>
</dbReference>
<dbReference type="EC" id="1.1.1.49" evidence="4"/>
<dbReference type="FunFam" id="3.40.50.720:FF:000111">
    <property type="entry name" value="Glucose-6-phosphate 1-dehydrogenase"/>
    <property type="match status" value="1"/>
</dbReference>
<comment type="function">
    <text evidence="1">Cytosolic glucose-6-phosphate dehydrogenase that catalyzes the first and rate-limiting step of the oxidative branch within the pentose phosphate pathway/shunt, an alternative route to glycolysis for the dissimilation of carbohydrates and a major source of reducing power and metabolic intermediates for fatty acid and nucleic acid biosynthetic processes.</text>
</comment>
<dbReference type="GeneID" id="100901896"/>
<keyword evidence="9" id="KW-0119">Carbohydrate metabolism</keyword>
<dbReference type="SUPFAM" id="SSF51735">
    <property type="entry name" value="NAD(P)-binding Rossmann-fold domains"/>
    <property type="match status" value="1"/>
</dbReference>
<dbReference type="PRINTS" id="PR00079">
    <property type="entry name" value="G6PDHDRGNASE"/>
</dbReference>
<keyword evidence="6" id="KW-0313">Glucose metabolism</keyword>
<feature type="domain" description="Glucose-6-phosphate dehydrogenase NAD-binding" evidence="11">
    <location>
        <begin position="44"/>
        <end position="220"/>
    </location>
</feature>
<keyword evidence="7" id="KW-0521">NADP</keyword>
<dbReference type="AlphaFoldDB" id="A0AAJ7SDT5"/>
<dbReference type="GO" id="GO:0005829">
    <property type="term" value="C:cytosol"/>
    <property type="evidence" value="ECO:0007669"/>
    <property type="project" value="TreeGrafter"/>
</dbReference>
<evidence type="ECO:0000256" key="5">
    <source>
        <dbReference type="ARBA" id="ARBA00020444"/>
    </source>
</evidence>
<evidence type="ECO:0000256" key="10">
    <source>
        <dbReference type="ARBA" id="ARBA00047696"/>
    </source>
</evidence>
<evidence type="ECO:0000259" key="11">
    <source>
        <dbReference type="Pfam" id="PF00479"/>
    </source>
</evidence>
<sequence>MAGNSSGIEAVVGAPLSPQMIALFREAMHFDSLEKKDVAVHSFVVFGASGDLAKKKIYPTLWALFRDNLLPVGTKIVGYARTSLTMQQLEDKIRPYIKLRESDETKFVEFLSSNSYVAGGYDDASPFENLQAQLTALEDTTVVANRLFYLALPPTVFQPVSKMVKQFCMSKSGWSRIIIEKPFGRDLSSSAELSRHLASLFKEDQIYRIDHYLGKEMVQNLITLRFANRIFSPTWNR</sequence>
<keyword evidence="12" id="KW-1185">Reference proteome</keyword>
<dbReference type="GO" id="GO:0009051">
    <property type="term" value="P:pentose-phosphate shunt, oxidative branch"/>
    <property type="evidence" value="ECO:0007669"/>
    <property type="project" value="TreeGrafter"/>
</dbReference>
<comment type="pathway">
    <text evidence="2">Carbohydrate degradation; pentose phosphate pathway; D-ribulose 5-phosphate from D-glucose 6-phosphate (oxidative stage): step 1/3.</text>
</comment>
<evidence type="ECO:0000256" key="6">
    <source>
        <dbReference type="ARBA" id="ARBA00022526"/>
    </source>
</evidence>
<name>A0AAJ7SDT5_9ACAR</name>
<dbReference type="GO" id="GO:0050661">
    <property type="term" value="F:NADP binding"/>
    <property type="evidence" value="ECO:0007669"/>
    <property type="project" value="InterPro"/>
</dbReference>
<comment type="catalytic activity">
    <reaction evidence="10">
        <text>D-glucose 6-phosphate + NADP(+) = 6-phospho-D-glucono-1,5-lactone + NADPH + H(+)</text>
        <dbReference type="Rhea" id="RHEA:15841"/>
        <dbReference type="ChEBI" id="CHEBI:15378"/>
        <dbReference type="ChEBI" id="CHEBI:57783"/>
        <dbReference type="ChEBI" id="CHEBI:57955"/>
        <dbReference type="ChEBI" id="CHEBI:58349"/>
        <dbReference type="ChEBI" id="CHEBI:61548"/>
        <dbReference type="EC" id="1.1.1.49"/>
    </reaction>
    <physiologicalReaction direction="left-to-right" evidence="10">
        <dbReference type="Rhea" id="RHEA:15842"/>
    </physiologicalReaction>
</comment>
<dbReference type="PROSITE" id="PS00069">
    <property type="entry name" value="G6P_DEHYDROGENASE"/>
    <property type="match status" value="1"/>
</dbReference>
<evidence type="ECO:0000256" key="2">
    <source>
        <dbReference type="ARBA" id="ARBA00004937"/>
    </source>
</evidence>
<comment type="similarity">
    <text evidence="3">Belongs to the glucose-6-phosphate dehydrogenase family.</text>
</comment>
<dbReference type="Gene3D" id="3.40.50.720">
    <property type="entry name" value="NAD(P)-binding Rossmann-like Domain"/>
    <property type="match status" value="1"/>
</dbReference>
<proteinExistence type="inferred from homology"/>
<keyword evidence="8" id="KW-0560">Oxidoreductase</keyword>
<evidence type="ECO:0000256" key="3">
    <source>
        <dbReference type="ARBA" id="ARBA00009975"/>
    </source>
</evidence>
<dbReference type="Gene3D" id="3.30.360.10">
    <property type="entry name" value="Dihydrodipicolinate Reductase, domain 2"/>
    <property type="match status" value="1"/>
</dbReference>
<dbReference type="InterPro" id="IPR022674">
    <property type="entry name" value="G6P_DH_NAD-bd"/>
</dbReference>